<keyword evidence="2" id="KW-0547">Nucleotide-binding</keyword>
<evidence type="ECO:0000256" key="3">
    <source>
        <dbReference type="ARBA" id="ARBA00022821"/>
    </source>
</evidence>
<dbReference type="GO" id="GO:0043531">
    <property type="term" value="F:ADP binding"/>
    <property type="evidence" value="ECO:0007669"/>
    <property type="project" value="InterPro"/>
</dbReference>
<dbReference type="Pfam" id="PF00931">
    <property type="entry name" value="NB-ARC"/>
    <property type="match status" value="1"/>
</dbReference>
<feature type="domain" description="Disease resistance R13L4/SHOC-2-like LRR" evidence="11">
    <location>
        <begin position="632"/>
        <end position="962"/>
    </location>
</feature>
<evidence type="ECO:0000313" key="13">
    <source>
        <dbReference type="Proteomes" id="UP000434276"/>
    </source>
</evidence>
<dbReference type="CDD" id="cd14798">
    <property type="entry name" value="RX-CC_like"/>
    <property type="match status" value="1"/>
</dbReference>
<dbReference type="GO" id="GO:0005524">
    <property type="term" value="F:ATP binding"/>
    <property type="evidence" value="ECO:0007669"/>
    <property type="project" value="UniProtKB-KW"/>
</dbReference>
<feature type="domain" description="NB-ARC" evidence="8">
    <location>
        <begin position="250"/>
        <end position="420"/>
    </location>
</feature>
<dbReference type="InterPro" id="IPR055414">
    <property type="entry name" value="LRR_R13L4/SHOC2-like"/>
</dbReference>
<dbReference type="FunFam" id="1.10.10.10:FF:000322">
    <property type="entry name" value="Probable disease resistance protein At1g63360"/>
    <property type="match status" value="1"/>
</dbReference>
<dbReference type="GO" id="GO:0009626">
    <property type="term" value="P:plant-type hypersensitive response"/>
    <property type="evidence" value="ECO:0007669"/>
    <property type="project" value="UniProtKB-ARBA"/>
</dbReference>
<evidence type="ECO:0000259" key="9">
    <source>
        <dbReference type="Pfam" id="PF18052"/>
    </source>
</evidence>
<gene>
    <name evidence="12" type="ORF">C24_LOCUS24376</name>
</gene>
<dbReference type="PRINTS" id="PR00364">
    <property type="entry name" value="DISEASERSIST"/>
</dbReference>
<keyword evidence="3" id="KW-0611">Plant defense</keyword>
<dbReference type="InterPro" id="IPR042197">
    <property type="entry name" value="Apaf_helical"/>
</dbReference>
<evidence type="ECO:0000256" key="6">
    <source>
        <dbReference type="ARBA" id="ARBA00061126"/>
    </source>
</evidence>
<dbReference type="FunFam" id="3.40.50.300:FF:001091">
    <property type="entry name" value="Probable disease resistance protein At1g61300"/>
    <property type="match status" value="1"/>
</dbReference>
<dbReference type="InterPro" id="IPR036388">
    <property type="entry name" value="WH-like_DNA-bd_sf"/>
</dbReference>
<dbReference type="Gene3D" id="1.10.8.430">
    <property type="entry name" value="Helical domain of apoptotic protease-activating factors"/>
    <property type="match status" value="1"/>
</dbReference>
<keyword evidence="1" id="KW-0677">Repeat</keyword>
<dbReference type="InterPro" id="IPR038005">
    <property type="entry name" value="RX-like_CC"/>
</dbReference>
<keyword evidence="5 7" id="KW-0175">Coiled coil</keyword>
<name>A0A5S9YAX4_ARATH</name>
<evidence type="ECO:0000256" key="1">
    <source>
        <dbReference type="ARBA" id="ARBA00022737"/>
    </source>
</evidence>
<dbReference type="Gene3D" id="3.80.10.10">
    <property type="entry name" value="Ribonuclease Inhibitor"/>
    <property type="match status" value="1"/>
</dbReference>
<accession>A0A5S9YAX4</accession>
<dbReference type="AlphaFoldDB" id="A0A5S9YAX4"/>
<evidence type="ECO:0000256" key="4">
    <source>
        <dbReference type="ARBA" id="ARBA00022840"/>
    </source>
</evidence>
<organism evidence="12 13">
    <name type="scientific">Arabidopsis thaliana</name>
    <name type="common">Mouse-ear cress</name>
    <dbReference type="NCBI Taxonomy" id="3702"/>
    <lineage>
        <taxon>Eukaryota</taxon>
        <taxon>Viridiplantae</taxon>
        <taxon>Streptophyta</taxon>
        <taxon>Embryophyta</taxon>
        <taxon>Tracheophyta</taxon>
        <taxon>Spermatophyta</taxon>
        <taxon>Magnoliopsida</taxon>
        <taxon>eudicotyledons</taxon>
        <taxon>Gunneridae</taxon>
        <taxon>Pentapetalae</taxon>
        <taxon>rosids</taxon>
        <taxon>malvids</taxon>
        <taxon>Brassicales</taxon>
        <taxon>Brassicaceae</taxon>
        <taxon>Camelineae</taxon>
        <taxon>Arabidopsis</taxon>
    </lineage>
</organism>
<evidence type="ECO:0000256" key="7">
    <source>
        <dbReference type="SAM" id="Coils"/>
    </source>
</evidence>
<dbReference type="Pfam" id="PF23559">
    <property type="entry name" value="WHD_DRP"/>
    <property type="match status" value="1"/>
</dbReference>
<dbReference type="InterPro" id="IPR002182">
    <property type="entry name" value="NB-ARC"/>
</dbReference>
<dbReference type="Proteomes" id="UP000434276">
    <property type="component" value="Unassembled WGS sequence"/>
</dbReference>
<dbReference type="EMBL" id="CACSHJ010000096">
    <property type="protein sequence ID" value="CAA0407259.1"/>
    <property type="molecule type" value="Genomic_DNA"/>
</dbReference>
<dbReference type="Gene3D" id="1.20.5.4130">
    <property type="match status" value="1"/>
</dbReference>
<dbReference type="SUPFAM" id="SSF52058">
    <property type="entry name" value="L domain-like"/>
    <property type="match status" value="1"/>
</dbReference>
<dbReference type="PANTHER" id="PTHR36766">
    <property type="entry name" value="PLANT BROAD-SPECTRUM MILDEW RESISTANCE PROTEIN RPW8"/>
    <property type="match status" value="1"/>
</dbReference>
<reference evidence="12 13" key="1">
    <citation type="submission" date="2019-12" db="EMBL/GenBank/DDBJ databases">
        <authorList>
            <person name="Jiao W.-B."/>
            <person name="Schneeberger K."/>
        </authorList>
    </citation>
    <scope>NUCLEOTIDE SEQUENCE [LARGE SCALE GENOMIC DNA]</scope>
    <source>
        <strain evidence="13">cv. C24</strain>
    </source>
</reference>
<sequence>MIEQDIKQRSLVFLILNSRIHSDVVVLSFDKLVVAVSSLNGYLLRLKRLQSSGSNVNELENPISNDRTGSIVQEREGDTRRLVVMAEGFVSFGLQKLWDLLSRESERLQGIDEQLDGLKRQLRSLQSLLKDADAKKHGSDRVRNFLEDVKDLVFDAEDIIESYVLNKLRGEGKGVKKHVRRLARFLTDRHKVASDIEGITKRISEVIGEMQSFGIQQIIDGGRSLSLQERQREIRQTYPDSSESDLVGVEQSVKELVGHLVENDVHQVVSIAGMGGIGKTTLARQVFHHDLVRRHFDGFAWVCVSQQFTQKHVWQRILQELQPHDGDILQMDEYALQRKLFQLLEAGRYLVVLDDVWKKEDWDRIKAVFPRKRGWKMLLTSRNEGVGIHADPTCLTFRASILNPEESWKLCERIVFPRRDETEVRLDEEMEAMGKEMVTHCGGLPLAVKALGGLLANKHTVPEWKRVFDNIGSQIVGGSGLDDNSLNSVYRILSLSYEDLPTHLKHCFLYLAHFPEDSKIYRHGLFNYWAVEGIYDGSTIEDSGEYYLEELVRRNLVIADNKNLDWHSKYCQMHDMMREVCLSKAKEENFLQIIKDPTCTSTINAQSPSRSRRLSIHSGKAFHILGHRNNAKVRSLIVLRLKEEDYWIRSASVFHNLTLLRVLDLSWVKFEGGKLPCSIGGLIHLRYLSLCGAGVSHLPSTMRNLKLLLYLNLNVDNEELIHVPNVLKEMIELRYLSLPIKMDDKTKLELGDLVNLEFLFGFSTQHSSVTDLLHMTKLRYLAVSLSERCNFETLSSSLRELRNLETLNFLFTPQTYMVDHMGVFVLDHFIHLKELGLAVSMSKIPDQHQFPPHLVHIFLFYCGMEEDPMPILEKLLHLKSVELSNKAFAGRRMVCSKGGFTQLCALEISEQLELEEWIVEEGSMPCLRTLTIHDCKKLKELPDGLKYITSLKELKIEGMKREWKEKLVPGGEDYYKVQHIPDVQFINCDQ</sequence>
<dbReference type="Pfam" id="PF18052">
    <property type="entry name" value="Rx_N"/>
    <property type="match status" value="1"/>
</dbReference>
<feature type="domain" description="Disease resistance protein winged helix" evidence="10">
    <location>
        <begin position="514"/>
        <end position="580"/>
    </location>
</feature>
<comment type="similarity">
    <text evidence="6">Belongs to the disease resistance NB-LRR family. RPP8/HRT subfamily.</text>
</comment>
<evidence type="ECO:0000259" key="10">
    <source>
        <dbReference type="Pfam" id="PF23559"/>
    </source>
</evidence>
<feature type="coiled-coil region" evidence="7">
    <location>
        <begin position="101"/>
        <end position="135"/>
    </location>
</feature>
<evidence type="ECO:0000313" key="12">
    <source>
        <dbReference type="EMBL" id="CAA0407259.1"/>
    </source>
</evidence>
<keyword evidence="4" id="KW-0067">ATP-binding</keyword>
<dbReference type="FunFam" id="1.20.5.4130:FF:000002">
    <property type="entry name" value="Disease resistance protein RPP8"/>
    <property type="match status" value="1"/>
</dbReference>
<protein>
    <submittedName>
        <fullName evidence="12">Uncharacterized protein</fullName>
    </submittedName>
</protein>
<evidence type="ECO:0000259" key="8">
    <source>
        <dbReference type="Pfam" id="PF00931"/>
    </source>
</evidence>
<dbReference type="OrthoDB" id="646178at2759"/>
<dbReference type="InterPro" id="IPR058922">
    <property type="entry name" value="WHD_DRP"/>
</dbReference>
<feature type="domain" description="Disease resistance N-terminal" evidence="9">
    <location>
        <begin position="89"/>
        <end position="176"/>
    </location>
</feature>
<dbReference type="InterPro" id="IPR027417">
    <property type="entry name" value="P-loop_NTPase"/>
</dbReference>
<dbReference type="Gene3D" id="3.40.50.300">
    <property type="entry name" value="P-loop containing nucleotide triphosphate hydrolases"/>
    <property type="match status" value="1"/>
</dbReference>
<evidence type="ECO:0000256" key="2">
    <source>
        <dbReference type="ARBA" id="ARBA00022741"/>
    </source>
</evidence>
<dbReference type="SUPFAM" id="SSF52540">
    <property type="entry name" value="P-loop containing nucleoside triphosphate hydrolases"/>
    <property type="match status" value="1"/>
</dbReference>
<dbReference type="ExpressionAtlas" id="A0A5S9YAX4">
    <property type="expression patterns" value="baseline and differential"/>
</dbReference>
<dbReference type="SMR" id="A0A5S9YAX4"/>
<dbReference type="PANTHER" id="PTHR36766:SF40">
    <property type="entry name" value="DISEASE RESISTANCE PROTEIN RGA3"/>
    <property type="match status" value="1"/>
</dbReference>
<dbReference type="FunFam" id="3.80.10.10:FF:000940">
    <property type="entry name" value="Disease resistance RPP8-like protein 3"/>
    <property type="match status" value="1"/>
</dbReference>
<proteinExistence type="inferred from homology"/>
<dbReference type="InterPro" id="IPR041118">
    <property type="entry name" value="Rx_N"/>
</dbReference>
<dbReference type="Pfam" id="PF23598">
    <property type="entry name" value="LRR_14"/>
    <property type="match status" value="1"/>
</dbReference>
<dbReference type="InterPro" id="IPR032675">
    <property type="entry name" value="LRR_dom_sf"/>
</dbReference>
<evidence type="ECO:0000259" key="11">
    <source>
        <dbReference type="Pfam" id="PF23598"/>
    </source>
</evidence>
<dbReference type="FunFam" id="1.10.8.430:FF:000003">
    <property type="entry name" value="Probable disease resistance protein At5g66910"/>
    <property type="match status" value="1"/>
</dbReference>
<dbReference type="GO" id="GO:0005886">
    <property type="term" value="C:plasma membrane"/>
    <property type="evidence" value="ECO:0007669"/>
    <property type="project" value="UniProtKB-ARBA"/>
</dbReference>
<evidence type="ECO:0000256" key="5">
    <source>
        <dbReference type="ARBA" id="ARBA00023054"/>
    </source>
</evidence>
<dbReference type="Gene3D" id="1.10.10.10">
    <property type="entry name" value="Winged helix-like DNA-binding domain superfamily/Winged helix DNA-binding domain"/>
    <property type="match status" value="1"/>
</dbReference>